<feature type="non-terminal residue" evidence="2">
    <location>
        <position position="1"/>
    </location>
</feature>
<evidence type="ECO:0000313" key="2">
    <source>
        <dbReference type="EMBL" id="KKK51222.1"/>
    </source>
</evidence>
<dbReference type="AlphaFoldDB" id="A0A0F8W3B2"/>
<proteinExistence type="predicted"/>
<comment type="caution">
    <text evidence="2">The sequence shown here is derived from an EMBL/GenBank/DDBJ whole genome shotgun (WGS) entry which is preliminary data.</text>
</comment>
<protein>
    <submittedName>
        <fullName evidence="2">Uncharacterized protein</fullName>
    </submittedName>
</protein>
<accession>A0A0F8W3B2</accession>
<sequence length="210" mass="22071">QVRLTCAILAAAIGAAATSAGQAAGPELPVTFARSGSEAVVPVRGVQPMAKVVLTAFGRKWSGPLNVDRRPAGAAVKLKAPEVRVPTVFALALAVNSERQVAELVVYPARRAEWDKHVLLYAASAPQWFDQWSQATHLPVQKVDDAAQAGRQRRAPLPGERRLLILGSEQAGRSIADHQAHPTVPDEPAGAGCGMVRPAKGPQEAGGRPP</sequence>
<evidence type="ECO:0000256" key="1">
    <source>
        <dbReference type="SAM" id="MobiDB-lite"/>
    </source>
</evidence>
<name>A0A0F8W3B2_9ZZZZ</name>
<gene>
    <name evidence="2" type="ORF">LCGC14_3117120</name>
</gene>
<dbReference type="EMBL" id="LAZR01067619">
    <property type="protein sequence ID" value="KKK51222.1"/>
    <property type="molecule type" value="Genomic_DNA"/>
</dbReference>
<organism evidence="2">
    <name type="scientific">marine sediment metagenome</name>
    <dbReference type="NCBI Taxonomy" id="412755"/>
    <lineage>
        <taxon>unclassified sequences</taxon>
        <taxon>metagenomes</taxon>
        <taxon>ecological metagenomes</taxon>
    </lineage>
</organism>
<reference evidence="2" key="1">
    <citation type="journal article" date="2015" name="Nature">
        <title>Complex archaea that bridge the gap between prokaryotes and eukaryotes.</title>
        <authorList>
            <person name="Spang A."/>
            <person name="Saw J.H."/>
            <person name="Jorgensen S.L."/>
            <person name="Zaremba-Niedzwiedzka K."/>
            <person name="Martijn J."/>
            <person name="Lind A.E."/>
            <person name="van Eijk R."/>
            <person name="Schleper C."/>
            <person name="Guy L."/>
            <person name="Ettema T.J."/>
        </authorList>
    </citation>
    <scope>NUCLEOTIDE SEQUENCE</scope>
</reference>
<feature type="region of interest" description="Disordered" evidence="1">
    <location>
        <begin position="172"/>
        <end position="210"/>
    </location>
</feature>